<dbReference type="GO" id="GO:0006958">
    <property type="term" value="P:complement activation, classical pathway"/>
    <property type="evidence" value="ECO:0007669"/>
    <property type="project" value="UniProtKB-KW"/>
</dbReference>
<comment type="subunit">
    <text evidence="14">Core component of the complement C1 complex, a calcium-dependent complex composed of 1 molecule of the C1Q subcomplex, 2 molecules of C1R and 2 molecules of C1S. The C1Q subcomplex is composed 18 subunits: 3 chains of C1QA, C1QB, and C1QC trimerize to form 6 collagen-like triple helices connected to six globular ligand-recognition modules (C1q domain). Interacts with CR1 (via Sushi 24 and Sushi 25 domains). Interacts (via C-terminus) with CD33; this interaction activates CD33 inhibitory motifs.</text>
</comment>
<keyword evidence="9" id="KW-0180">Complement pathway</keyword>
<dbReference type="PANTHER" id="PTHR15427:SF26">
    <property type="entry name" value="COMPLEMENT C1Q SUBCOMPONENT SUBUNIT A"/>
    <property type="match status" value="1"/>
</dbReference>
<gene>
    <name evidence="18" type="primary">C1qa</name>
    <name evidence="18" type="ORF">NOTPEN_R02913</name>
</gene>
<dbReference type="InterPro" id="IPR050392">
    <property type="entry name" value="Collagen/C1q_domain"/>
</dbReference>
<dbReference type="GO" id="GO:0005581">
    <property type="term" value="C:collagen trimer"/>
    <property type="evidence" value="ECO:0007669"/>
    <property type="project" value="UniProtKB-KW"/>
</dbReference>
<keyword evidence="8" id="KW-0391">Immunity</keyword>
<evidence type="ECO:0000256" key="5">
    <source>
        <dbReference type="ARBA" id="ARBA00022588"/>
    </source>
</evidence>
<comment type="caution">
    <text evidence="18">The sequence shown here is derived from an EMBL/GenBank/DDBJ whole genome shotgun (WGS) entry which is preliminary data.</text>
</comment>
<accession>A0A7K6ZUM9</accession>
<dbReference type="SMART" id="SM00110">
    <property type="entry name" value="C1Q"/>
    <property type="match status" value="1"/>
</dbReference>
<evidence type="ECO:0000256" key="9">
    <source>
        <dbReference type="ARBA" id="ARBA00022875"/>
    </source>
</evidence>
<dbReference type="AlphaFoldDB" id="A0A7K6ZUM9"/>
<keyword evidence="10" id="KW-0176">Collagen</keyword>
<name>A0A7K6ZUM9_9AVES</name>
<reference evidence="18 19" key="1">
    <citation type="submission" date="2019-09" db="EMBL/GenBank/DDBJ databases">
        <title>Bird 10,000 Genomes (B10K) Project - Family phase.</title>
        <authorList>
            <person name="Zhang G."/>
        </authorList>
    </citation>
    <scope>NUCLEOTIDE SEQUENCE [LARGE SCALE GENOMIC DNA]</scope>
    <source>
        <strain evidence="18">B10K-MSB-04</strain>
    </source>
</reference>
<dbReference type="Pfam" id="PF01391">
    <property type="entry name" value="Collagen"/>
    <property type="match status" value="1"/>
</dbReference>
<evidence type="ECO:0000256" key="3">
    <source>
        <dbReference type="ARBA" id="ARBA00013456"/>
    </source>
</evidence>
<keyword evidence="5" id="KW-0399">Innate immunity</keyword>
<evidence type="ECO:0000256" key="14">
    <source>
        <dbReference type="ARBA" id="ARBA00093497"/>
    </source>
</evidence>
<evidence type="ECO:0000256" key="11">
    <source>
        <dbReference type="ARBA" id="ARBA00023157"/>
    </source>
</evidence>
<dbReference type="PROSITE" id="PS50871">
    <property type="entry name" value="C1Q"/>
    <property type="match status" value="1"/>
</dbReference>
<keyword evidence="4" id="KW-0964">Secreted</keyword>
<keyword evidence="19" id="KW-1185">Reference proteome</keyword>
<dbReference type="Pfam" id="PF00386">
    <property type="entry name" value="C1q"/>
    <property type="match status" value="1"/>
</dbReference>
<evidence type="ECO:0000256" key="13">
    <source>
        <dbReference type="ARBA" id="ARBA00023278"/>
    </source>
</evidence>
<sequence>MQLRFWLATGVLLAALGTAWLQESVCRAPDGKDGLPGVPGLNGRPGQKGDMGEPGKGPSRRTGIRGPKGDEGEPGIPGTPGNQGYLGPNGPPGLPGEPGPKGAKGKVGNIREQPRPAFSASRKSPPPRGHTVVFDNIITNQENSYSAQTGEFTCRVPGLYYFAYQVISSGDLCLSITKNRERMVSFCDNNARNILQVNSGSSVLSLVAGDKVSVTTDPLKGSMIYSGSEADSVFSGFMLFPHMG</sequence>
<dbReference type="InterPro" id="IPR008160">
    <property type="entry name" value="Collagen"/>
</dbReference>
<feature type="non-terminal residue" evidence="18">
    <location>
        <position position="244"/>
    </location>
</feature>
<evidence type="ECO:0000256" key="6">
    <source>
        <dbReference type="ARBA" id="ARBA00022729"/>
    </source>
</evidence>
<keyword evidence="7" id="KW-0677">Repeat</keyword>
<comment type="subcellular location">
    <subcellularLocation>
        <location evidence="1">Cell surface</location>
    </subcellularLocation>
    <subcellularLocation>
        <location evidence="2">Secreted</location>
    </subcellularLocation>
</comment>
<dbReference type="SUPFAM" id="SSF49842">
    <property type="entry name" value="TNF-like"/>
    <property type="match status" value="1"/>
</dbReference>
<evidence type="ECO:0000256" key="16">
    <source>
        <dbReference type="SAM" id="SignalP"/>
    </source>
</evidence>
<feature type="compositionally biased region" description="Pro residues" evidence="15">
    <location>
        <begin position="89"/>
        <end position="98"/>
    </location>
</feature>
<evidence type="ECO:0000256" key="4">
    <source>
        <dbReference type="ARBA" id="ARBA00022525"/>
    </source>
</evidence>
<protein>
    <recommendedName>
        <fullName evidence="3">Complement C1q subcomponent subunit A</fullName>
    </recommendedName>
</protein>
<evidence type="ECO:0000256" key="10">
    <source>
        <dbReference type="ARBA" id="ARBA00023119"/>
    </source>
</evidence>
<dbReference type="EMBL" id="VZSG01000279">
    <property type="protein sequence ID" value="NWX87247.1"/>
    <property type="molecule type" value="Genomic_DNA"/>
</dbReference>
<evidence type="ECO:0000256" key="12">
    <source>
        <dbReference type="ARBA" id="ARBA00023180"/>
    </source>
</evidence>
<dbReference type="InterPro" id="IPR008983">
    <property type="entry name" value="Tumour_necrosis_fac-like_dom"/>
</dbReference>
<feature type="non-terminal residue" evidence="18">
    <location>
        <position position="1"/>
    </location>
</feature>
<evidence type="ECO:0000256" key="8">
    <source>
        <dbReference type="ARBA" id="ARBA00022859"/>
    </source>
</evidence>
<dbReference type="Gene3D" id="2.60.120.40">
    <property type="match status" value="1"/>
</dbReference>
<keyword evidence="11" id="KW-1015">Disulfide bond</keyword>
<evidence type="ECO:0000256" key="2">
    <source>
        <dbReference type="ARBA" id="ARBA00004613"/>
    </source>
</evidence>
<feature type="region of interest" description="Disordered" evidence="15">
    <location>
        <begin position="29"/>
        <end position="109"/>
    </location>
</feature>
<keyword evidence="13" id="KW-0379">Hydroxylation</keyword>
<dbReference type="GO" id="GO:0045087">
    <property type="term" value="P:innate immune response"/>
    <property type="evidence" value="ECO:0007669"/>
    <property type="project" value="UniProtKB-KW"/>
</dbReference>
<evidence type="ECO:0000259" key="17">
    <source>
        <dbReference type="PROSITE" id="PS50871"/>
    </source>
</evidence>
<feature type="chain" id="PRO_5029718103" description="Complement C1q subcomponent subunit A" evidence="16">
    <location>
        <begin position="22"/>
        <end position="244"/>
    </location>
</feature>
<evidence type="ECO:0000256" key="1">
    <source>
        <dbReference type="ARBA" id="ARBA00004241"/>
    </source>
</evidence>
<organism evidence="18 19">
    <name type="scientific">Nothoprocta pentlandii</name>
    <dbReference type="NCBI Taxonomy" id="2585814"/>
    <lineage>
        <taxon>Eukaryota</taxon>
        <taxon>Metazoa</taxon>
        <taxon>Chordata</taxon>
        <taxon>Craniata</taxon>
        <taxon>Vertebrata</taxon>
        <taxon>Euteleostomi</taxon>
        <taxon>Archelosauria</taxon>
        <taxon>Archosauria</taxon>
        <taxon>Dinosauria</taxon>
        <taxon>Saurischia</taxon>
        <taxon>Theropoda</taxon>
        <taxon>Coelurosauria</taxon>
        <taxon>Aves</taxon>
        <taxon>Palaeognathae</taxon>
        <taxon>Tinamiformes</taxon>
        <taxon>Tinamidae</taxon>
        <taxon>Nothoprocta</taxon>
    </lineage>
</organism>
<dbReference type="PRINTS" id="PR00007">
    <property type="entry name" value="COMPLEMNTC1Q"/>
</dbReference>
<dbReference type="GO" id="GO:0005576">
    <property type="term" value="C:extracellular region"/>
    <property type="evidence" value="ECO:0007669"/>
    <property type="project" value="UniProtKB-SubCell"/>
</dbReference>
<dbReference type="PANTHER" id="PTHR15427">
    <property type="entry name" value="EMILIN ELASTIN MICROFIBRIL INTERFACE-LOCATED PROTEIN ELASTIN MICROFIBRIL INTERFACER"/>
    <property type="match status" value="1"/>
</dbReference>
<feature type="signal peptide" evidence="16">
    <location>
        <begin position="1"/>
        <end position="21"/>
    </location>
</feature>
<keyword evidence="6 16" id="KW-0732">Signal</keyword>
<evidence type="ECO:0000313" key="19">
    <source>
        <dbReference type="Proteomes" id="UP000538817"/>
    </source>
</evidence>
<keyword evidence="12" id="KW-0325">Glycoprotein</keyword>
<evidence type="ECO:0000256" key="15">
    <source>
        <dbReference type="SAM" id="MobiDB-lite"/>
    </source>
</evidence>
<dbReference type="Proteomes" id="UP000538817">
    <property type="component" value="Unassembled WGS sequence"/>
</dbReference>
<proteinExistence type="predicted"/>
<evidence type="ECO:0000256" key="7">
    <source>
        <dbReference type="ARBA" id="ARBA00022737"/>
    </source>
</evidence>
<dbReference type="GO" id="GO:0009986">
    <property type="term" value="C:cell surface"/>
    <property type="evidence" value="ECO:0007669"/>
    <property type="project" value="UniProtKB-SubCell"/>
</dbReference>
<dbReference type="InterPro" id="IPR001073">
    <property type="entry name" value="C1q_dom"/>
</dbReference>
<dbReference type="FunFam" id="2.60.120.40:FF:000001">
    <property type="entry name" value="Complement C1q B chain"/>
    <property type="match status" value="1"/>
</dbReference>
<feature type="domain" description="C1q" evidence="17">
    <location>
        <begin position="111"/>
        <end position="244"/>
    </location>
</feature>
<evidence type="ECO:0000313" key="18">
    <source>
        <dbReference type="EMBL" id="NWX87247.1"/>
    </source>
</evidence>